<dbReference type="EMBL" id="WFLN01000007">
    <property type="protein sequence ID" value="KAB8029716.1"/>
    <property type="molecule type" value="Genomic_DNA"/>
</dbReference>
<dbReference type="RefSeq" id="WP_152213068.1">
    <property type="nucleotide sequence ID" value="NZ_WFLN01000007.1"/>
</dbReference>
<dbReference type="AlphaFoldDB" id="A0A833N3Y8"/>
<dbReference type="InterPro" id="IPR011990">
    <property type="entry name" value="TPR-like_helical_dom_sf"/>
</dbReference>
<evidence type="ECO:0000313" key="3">
    <source>
        <dbReference type="Proteomes" id="UP000442694"/>
    </source>
</evidence>
<evidence type="ECO:0000313" key="2">
    <source>
        <dbReference type="EMBL" id="KAB8029716.1"/>
    </source>
</evidence>
<feature type="transmembrane region" description="Helical" evidence="1">
    <location>
        <begin position="23"/>
        <end position="43"/>
    </location>
</feature>
<protein>
    <recommendedName>
        <fullName evidence="4">Tetratricopeptide repeat protein</fullName>
    </recommendedName>
</protein>
<evidence type="ECO:0000256" key="1">
    <source>
        <dbReference type="SAM" id="Phobius"/>
    </source>
</evidence>
<keyword evidence="3" id="KW-1185">Reference proteome</keyword>
<sequence>MPRQIATISTEGMPLWDTFEVSFFLGAGLSVGIVLGILFPSLWRTFRRRFRKSSQYAPNNEKLEQKLDVKLKIILDTLSPVNIPVIENNFNNIKEKSNEKTNLALDFVIARNSFQIGNARKSIQIYIDILTNENVSKIETNRALFELSQVYSSIGLFMRAFDTAIELFYRKPKQTEILTHILEICSQGYFPDKLNTALSIYKGSPDDQLRISIAHALCKIGEIHFDKKNATQAQEWARTAVGWIRTSGRALILLWQATSQELWQRIENDPKLMWTALATDLDALVHIFKTTKTSPAAAAPFLAKILTQMGNQQGIIENYAIIQNEFLRALKREKFDENIQKSLWASIFHATLLIQESPELKKSKFLCDVIAILVEDHNCFKFIINQSKAAQIGYTSHQCENCNAFFPSFVWKCTKCATEETLKPIIYPDLTQCKTGI</sequence>
<keyword evidence="1" id="KW-1133">Transmembrane helix</keyword>
<name>A0A833N3Y8_9BACT</name>
<keyword evidence="1" id="KW-0812">Transmembrane</keyword>
<organism evidence="2 3">
    <name type="scientific">Fluviispira multicolorata</name>
    <dbReference type="NCBI Taxonomy" id="2654512"/>
    <lineage>
        <taxon>Bacteria</taxon>
        <taxon>Pseudomonadati</taxon>
        <taxon>Bdellovibrionota</taxon>
        <taxon>Oligoflexia</taxon>
        <taxon>Silvanigrellales</taxon>
        <taxon>Silvanigrellaceae</taxon>
        <taxon>Fluviispira</taxon>
    </lineage>
</organism>
<evidence type="ECO:0008006" key="4">
    <source>
        <dbReference type="Google" id="ProtNLM"/>
    </source>
</evidence>
<comment type="caution">
    <text evidence="2">The sequence shown here is derived from an EMBL/GenBank/DDBJ whole genome shotgun (WGS) entry which is preliminary data.</text>
</comment>
<dbReference type="Proteomes" id="UP000442694">
    <property type="component" value="Unassembled WGS sequence"/>
</dbReference>
<proteinExistence type="predicted"/>
<gene>
    <name evidence="2" type="ORF">GCL57_09225</name>
</gene>
<keyword evidence="1" id="KW-0472">Membrane</keyword>
<dbReference type="Gene3D" id="1.25.40.10">
    <property type="entry name" value="Tetratricopeptide repeat domain"/>
    <property type="match status" value="1"/>
</dbReference>
<accession>A0A833N3Y8</accession>
<reference evidence="2 3" key="1">
    <citation type="submission" date="2019-10" db="EMBL/GenBank/DDBJ databases">
        <title>New genus of Silvanigrellaceae.</title>
        <authorList>
            <person name="Pitt A."/>
            <person name="Hahn M.W."/>
        </authorList>
    </citation>
    <scope>NUCLEOTIDE SEQUENCE [LARGE SCALE GENOMIC DNA]</scope>
    <source>
        <strain evidence="2 3">33A1-SZDP</strain>
    </source>
</reference>